<dbReference type="InterPro" id="IPR029058">
    <property type="entry name" value="AB_hydrolase_fold"/>
</dbReference>
<feature type="active site" description="Nucleophile" evidence="2">
    <location>
        <position position="176"/>
    </location>
</feature>
<reference evidence="5 6" key="6">
    <citation type="journal article" date="2011" name="Appl. Environ. Microbiol.">
        <title>Involvement of the azorhizobial chromosome partition gene (parA) in the onset of bacteroid differentiation during Sesbania rostrata stem nodule development.</title>
        <authorList>
            <person name="Liu CT."/>
            <person name="Lee KB."/>
            <person name="Wang YS."/>
            <person name="Peng MH."/>
            <person name="Lee KT."/>
            <person name="Suzuki S."/>
            <person name="Suzuki T."/>
            <person name="Oyaizu H."/>
        </authorList>
    </citation>
    <scope>NUCLEOTIDE SEQUENCE [LARGE SCALE GENOMIC DNA]</scope>
    <source>
        <strain evidence="6">ATCC 43989 / DSM 5975 / JCM 20966 / LMG 6465 / NBRC 14845 / NCIMB 13405 / ORS 571</strain>
    </source>
</reference>
<dbReference type="Pfam" id="PF00561">
    <property type="entry name" value="Abhydrolase_1"/>
    <property type="match status" value="1"/>
</dbReference>
<protein>
    <submittedName>
        <fullName evidence="5">Hydrolase</fullName>
    </submittedName>
</protein>
<dbReference type="PANTHER" id="PTHR32268:SF11">
    <property type="entry name" value="HOMOSERINE O-ACETYLTRANSFERASE"/>
    <property type="match status" value="1"/>
</dbReference>
<dbReference type="Gene3D" id="3.40.50.1820">
    <property type="entry name" value="alpha/beta hydrolase"/>
    <property type="match status" value="1"/>
</dbReference>
<dbReference type="EMBL" id="AP009384">
    <property type="protein sequence ID" value="BAF89026.1"/>
    <property type="molecule type" value="Genomic_DNA"/>
</dbReference>
<dbReference type="STRING" id="438753.AZC_3028"/>
<evidence type="ECO:0000313" key="5">
    <source>
        <dbReference type="EMBL" id="BAF89026.1"/>
    </source>
</evidence>
<dbReference type="eggNOG" id="COG2021">
    <property type="taxonomic scope" value="Bacteria"/>
</dbReference>
<dbReference type="GO" id="GO:0009092">
    <property type="term" value="P:homoserine metabolic process"/>
    <property type="evidence" value="ECO:0007669"/>
    <property type="project" value="TreeGrafter"/>
</dbReference>
<gene>
    <name evidence="5" type="ordered locus">AZC_3028</name>
</gene>
<keyword evidence="6" id="KW-1185">Reference proteome</keyword>
<dbReference type="GO" id="GO:0016787">
    <property type="term" value="F:hydrolase activity"/>
    <property type="evidence" value="ECO:0007669"/>
    <property type="project" value="UniProtKB-KW"/>
</dbReference>
<name>A8IE28_AZOC5</name>
<evidence type="ECO:0000259" key="4">
    <source>
        <dbReference type="Pfam" id="PF00561"/>
    </source>
</evidence>
<feature type="chain" id="PRO_5002723609" evidence="3">
    <location>
        <begin position="45"/>
        <end position="376"/>
    </location>
</feature>
<evidence type="ECO:0000256" key="2">
    <source>
        <dbReference type="PIRSR" id="PIRSR000443-1"/>
    </source>
</evidence>
<keyword evidence="5" id="KW-0378">Hydrolase</keyword>
<dbReference type="Proteomes" id="UP000000270">
    <property type="component" value="Chromosome"/>
</dbReference>
<dbReference type="PIRSF" id="PIRSF000443">
    <property type="entry name" value="Homoser_Ac_trans"/>
    <property type="match status" value="1"/>
</dbReference>
<dbReference type="GO" id="GO:0009086">
    <property type="term" value="P:methionine biosynthetic process"/>
    <property type="evidence" value="ECO:0007669"/>
    <property type="project" value="TreeGrafter"/>
</dbReference>
<feature type="active site" evidence="2">
    <location>
        <position position="351"/>
    </location>
</feature>
<feature type="domain" description="AB hydrolase-1" evidence="4">
    <location>
        <begin position="85"/>
        <end position="344"/>
    </location>
</feature>
<proteinExistence type="predicted"/>
<reference evidence="5 6" key="4">
    <citation type="journal article" date="2009" name="Appl. Environ. Microbiol.">
        <title>Comparative genome-wide transcriptional profiling of Azorhizobium caulinodans ORS571 grown under free-living and symbiotic conditions.</title>
        <authorList>
            <person name="Tsukada S."/>
            <person name="Aono T."/>
            <person name="Akiba N."/>
            <person name="Lee KB."/>
            <person name="Liu CT."/>
            <person name="Toyazaki H."/>
            <person name="Oyaizu H."/>
        </authorList>
    </citation>
    <scope>NUCLEOTIDE SEQUENCE [LARGE SCALE GENOMIC DNA]</scope>
    <source>
        <strain evidence="6">ATCC 43989 / DSM 5975 / JCM 20966 / LMG 6465 / NBRC 14845 / NCIMB 13405 / ORS 571</strain>
    </source>
</reference>
<dbReference type="HOGENOM" id="CLU_065993_0_0_5"/>
<dbReference type="KEGG" id="azc:AZC_3028"/>
<reference evidence="5 6" key="3">
    <citation type="journal article" date="2008" name="BMC Genomics">
        <title>The genome of the versatile nitrogen fixer Azorhizobium caulinodans ORS571.</title>
        <authorList>
            <person name="Lee KB."/>
            <person name="Backer P.D."/>
            <person name="Aono T."/>
            <person name="Liu CT."/>
            <person name="Suzuki S."/>
            <person name="Suzuki T."/>
            <person name="Kaneko T."/>
            <person name="Yamada M."/>
            <person name="Tabata S."/>
            <person name="Kupfer D.M."/>
            <person name="Najar F.Z."/>
            <person name="Wiley G.B."/>
            <person name="Roe B."/>
            <person name="Binnewies T.T."/>
            <person name="Ussery D.W."/>
            <person name="D'Haeze W."/>
            <person name="Herder J.D."/>
            <person name="Gevers D."/>
            <person name="Vereecke D."/>
            <person name="Holsters M."/>
            <person name="Oyaizu H."/>
        </authorList>
    </citation>
    <scope>NUCLEOTIDE SEQUENCE [LARGE SCALE GENOMIC DNA]</scope>
    <source>
        <strain evidence="6">ATCC 43989 / DSM 5975 / JCM 20966 / LMG 6465 / NBRC 14845 / NCIMB 13405 / ORS 571</strain>
    </source>
</reference>
<evidence type="ECO:0000256" key="1">
    <source>
        <dbReference type="ARBA" id="ARBA00022679"/>
    </source>
</evidence>
<dbReference type="GO" id="GO:0004414">
    <property type="term" value="F:homoserine O-acetyltransferase activity"/>
    <property type="evidence" value="ECO:0007669"/>
    <property type="project" value="TreeGrafter"/>
</dbReference>
<feature type="signal peptide" evidence="3">
    <location>
        <begin position="1"/>
        <end position="44"/>
    </location>
</feature>
<keyword evidence="1" id="KW-0808">Transferase</keyword>
<dbReference type="InterPro" id="IPR000073">
    <property type="entry name" value="AB_hydrolase_1"/>
</dbReference>
<organism evidence="5 6">
    <name type="scientific">Azorhizobium caulinodans (strain ATCC 43989 / DSM 5975 / JCM 20966 / LMG 6465 / NBRC 14845 / NCIMB 13405 / ORS 571)</name>
    <dbReference type="NCBI Taxonomy" id="438753"/>
    <lineage>
        <taxon>Bacteria</taxon>
        <taxon>Pseudomonadati</taxon>
        <taxon>Pseudomonadota</taxon>
        <taxon>Alphaproteobacteria</taxon>
        <taxon>Hyphomicrobiales</taxon>
        <taxon>Xanthobacteraceae</taxon>
        <taxon>Azorhizobium</taxon>
    </lineage>
</organism>
<reference evidence="5 6" key="1">
    <citation type="journal article" date="2007" name="Appl. Environ. Microbiol.">
        <title>Rhizobial factors required for stem nodule maturation and maintenance in Sesbania rostrata-Azorhizobium caulinodans ORS571 symbiosis.</title>
        <authorList>
            <person name="Suzuki S."/>
            <person name="Aono T."/>
            <person name="Lee KB."/>
            <person name="Suzuki T."/>
            <person name="Liu CT."/>
            <person name="Miwa H."/>
            <person name="Wakao S."/>
            <person name="Iki T."/>
            <person name="Oyaizu H."/>
        </authorList>
    </citation>
    <scope>NUCLEOTIDE SEQUENCE [LARGE SCALE GENOMIC DNA]</scope>
    <source>
        <strain evidence="6">ATCC 43989 / DSM 5975 / JCM 20966 / LMG 6465 / NBRC 14845 / NCIMB 13405 / ORS 571</strain>
    </source>
</reference>
<dbReference type="NCBIfam" id="NF005071">
    <property type="entry name" value="PRK06489.1"/>
    <property type="match status" value="1"/>
</dbReference>
<dbReference type="SUPFAM" id="SSF53474">
    <property type="entry name" value="alpha/beta-Hydrolases"/>
    <property type="match status" value="1"/>
</dbReference>
<reference evidence="5 6" key="5">
    <citation type="journal article" date="2010" name="Appl. Environ. Microbiol.">
        <title>phrR-like gene praR of Azorhizobium caulinodans ORS571 is essential for symbiosis with Sesbania rostrata and is involved in expression of reb genes.</title>
        <authorList>
            <person name="Akiba N."/>
            <person name="Aono T."/>
            <person name="Toyazaki H."/>
            <person name="Sato S."/>
            <person name="Oyaizu H."/>
        </authorList>
    </citation>
    <scope>NUCLEOTIDE SEQUENCE [LARGE SCALE GENOMIC DNA]</scope>
    <source>
        <strain evidence="6">ATCC 43989 / DSM 5975 / JCM 20966 / LMG 6465 / NBRC 14845 / NCIMB 13405 / ORS 571</strain>
    </source>
</reference>
<accession>A8IE28</accession>
<feature type="active site" evidence="2">
    <location>
        <position position="317"/>
    </location>
</feature>
<evidence type="ECO:0000313" key="6">
    <source>
        <dbReference type="Proteomes" id="UP000000270"/>
    </source>
</evidence>
<dbReference type="InterPro" id="IPR008220">
    <property type="entry name" value="HAT_MetX-like"/>
</dbReference>
<dbReference type="AlphaFoldDB" id="A8IE28"/>
<evidence type="ECO:0000256" key="3">
    <source>
        <dbReference type="SAM" id="SignalP"/>
    </source>
</evidence>
<reference evidence="6" key="2">
    <citation type="submission" date="2007-04" db="EMBL/GenBank/DDBJ databases">
        <title>Complete genome sequence of the nitrogen-fixing bacterium Azorhizobium caulinodans ORS571.</title>
        <authorList>
            <person name="Lee K.B."/>
            <person name="Backer P.D."/>
            <person name="Aono T."/>
            <person name="Liu C.T."/>
            <person name="Suzuki S."/>
            <person name="Suzuki T."/>
            <person name="Kaneko T."/>
            <person name="Yamada M."/>
            <person name="Tabata S."/>
            <person name="Kupfer D.M."/>
            <person name="Najar F.Z."/>
            <person name="Wiley G.B."/>
            <person name="Roe B."/>
            <person name="Binnewies T."/>
            <person name="Ussery D."/>
            <person name="Vereecke D."/>
            <person name="Gevers D."/>
            <person name="Holsters M."/>
            <person name="Oyaizu H."/>
        </authorList>
    </citation>
    <scope>NUCLEOTIDE SEQUENCE [LARGE SCALE GENOMIC DNA]</scope>
    <source>
        <strain evidence="6">ATCC 43989 / DSM 5975 / JCM 20966 / LMG 6465 / NBRC 14845 / NCIMB 13405 / ORS 571</strain>
    </source>
</reference>
<keyword evidence="3" id="KW-0732">Signal</keyword>
<sequence length="376" mass="40497">MRTNGAGMMFSTIRTRALRAGAAMLFATVLAAIASLCASPAVLAADYPAPKEGTFVARNFRFHTGDVLPELKVGYVTIGDPSGEPVLILHGTTASSASMLTPEFAGALFGPDQPLDARRYFIIIPDSIGVGRSSKPSDGLKGTFPRYNYADMVDAQYRLVTEGLGLRHLRLVLGYSMGGMHAWLWGTQHPDFTDAIVPMAAQPAPMSGRNWMMRRMVIDAVRNDPAWNNGNYTEQPQAFRIANVFFGIATTGGTLALQAAGPDRTAADKVVDSRLAALTKMDANDYLYQWDASADYDPSADLGRISAPVLAISSADDERNPPETGIMEAGLKRVPQARLVLIPTSPATRGHGTTVIARLWSDDLRAFLASVPKRPQ</sequence>
<dbReference type="PANTHER" id="PTHR32268">
    <property type="entry name" value="HOMOSERINE O-ACETYLTRANSFERASE"/>
    <property type="match status" value="1"/>
</dbReference>